<protein>
    <submittedName>
        <fullName evidence="2">Uncharacterized protein</fullName>
    </submittedName>
</protein>
<evidence type="ECO:0000256" key="1">
    <source>
        <dbReference type="SAM" id="Phobius"/>
    </source>
</evidence>
<organism evidence="2">
    <name type="scientific">Octopus bimaculoides</name>
    <name type="common">California two-spotted octopus</name>
    <dbReference type="NCBI Taxonomy" id="37653"/>
    <lineage>
        <taxon>Eukaryota</taxon>
        <taxon>Metazoa</taxon>
        <taxon>Spiralia</taxon>
        <taxon>Lophotrochozoa</taxon>
        <taxon>Mollusca</taxon>
        <taxon>Cephalopoda</taxon>
        <taxon>Coleoidea</taxon>
        <taxon>Octopodiformes</taxon>
        <taxon>Octopoda</taxon>
        <taxon>Incirrata</taxon>
        <taxon>Octopodidae</taxon>
        <taxon>Octopus</taxon>
    </lineage>
</organism>
<keyword evidence="1" id="KW-0812">Transmembrane</keyword>
<dbReference type="EMBL" id="KQ427664">
    <property type="protein sequence ID" value="KOF66808.1"/>
    <property type="molecule type" value="Genomic_DNA"/>
</dbReference>
<proteinExistence type="predicted"/>
<feature type="transmembrane region" description="Helical" evidence="1">
    <location>
        <begin position="6"/>
        <end position="25"/>
    </location>
</feature>
<dbReference type="AlphaFoldDB" id="A0A0L8FQ85"/>
<name>A0A0L8FQ85_OCTBM</name>
<accession>A0A0L8FQ85</accession>
<keyword evidence="1" id="KW-1133">Transmembrane helix</keyword>
<keyword evidence="1" id="KW-0472">Membrane</keyword>
<gene>
    <name evidence="2" type="ORF">OCBIM_22011185mg</name>
</gene>
<evidence type="ECO:0000313" key="2">
    <source>
        <dbReference type="EMBL" id="KOF66808.1"/>
    </source>
</evidence>
<sequence>MELICYYLTLLYSTTIVVSSMSISLSDDVNNSNFSSFSTYFFNKNGFFFYFTI</sequence>
<reference evidence="2" key="1">
    <citation type="submission" date="2015-07" db="EMBL/GenBank/DDBJ databases">
        <title>MeaNS - Measles Nucleotide Surveillance Program.</title>
        <authorList>
            <person name="Tran T."/>
            <person name="Druce J."/>
        </authorList>
    </citation>
    <scope>NUCLEOTIDE SEQUENCE</scope>
    <source>
        <strain evidence="2">UCB-OBI-ISO-001</strain>
        <tissue evidence="2">Gonad</tissue>
    </source>
</reference>